<dbReference type="Pfam" id="PF06259">
    <property type="entry name" value="Abhydrolase_8"/>
    <property type="match status" value="1"/>
</dbReference>
<dbReference type="ESTHER" id="9pseu-a0a0n9i0s4">
    <property type="family name" value="Duf_1023"/>
</dbReference>
<dbReference type="Gene3D" id="1.10.287.1060">
    <property type="entry name" value="ESAT-6-like"/>
    <property type="match status" value="1"/>
</dbReference>
<dbReference type="OrthoDB" id="5969911at2"/>
<dbReference type="InterPro" id="IPR036689">
    <property type="entry name" value="ESAT-6-like_sf"/>
</dbReference>
<dbReference type="SUPFAM" id="SSF140453">
    <property type="entry name" value="EsxAB dimer-like"/>
    <property type="match status" value="1"/>
</dbReference>
<evidence type="ECO:0000313" key="3">
    <source>
        <dbReference type="Proteomes" id="UP000063699"/>
    </source>
</evidence>
<dbReference type="STRING" id="860235.AOZ06_33685"/>
<sequence>MVAYGDIRKWQSGPLDTAVGDLNKRCDELLGLSDELAASGTPQGWTGNSADAARTQREDLNNRMERLVAGVAAVRRAMGEAADSVEALGHAVRETEDIAQRNHFVIADDGGIVDNAPQTAHDPAHIDEYFRDRERVQTELADRVEQAIRRGTDVDNDLAAILSRAERGEVDDQGATTLQAAAAAGAKQGGLSTIEPPKNGTPWDNAGWWDSLSDAERTRIIAEHPAWAGNLDGVPGSARDEANRNRIDDERAKLEARKRELEADLDDNWFGGLFTDADAELDQVNAKLESLDKIESTLAQPGERQLLLLDMSGERAEAAIANGNIDTADHVAVFTPGLTSTVNGSLDGYDQSMADLRHRSEEELARYGDGGKVATVTWIGYQAPQLSAHGLLFDDNTVLDDHSAEEGARKLAPFLNGIDAARATDPHMTALGHSYGSTTTGIALRQNTGVDNAVFYGSPGLGTNNADEINVPTGSSYYIEARNDAVGDFGYFGIDPSHMDGVNHVSAKGTTLPDGRHLSESTGHSAYMADKSTSQYNLSVVVGGMPERAVRDDGKGAGDILSWPIPGTY</sequence>
<organism evidence="2 3">
    <name type="scientific">Kibdelosporangium phytohabitans</name>
    <dbReference type="NCBI Taxonomy" id="860235"/>
    <lineage>
        <taxon>Bacteria</taxon>
        <taxon>Bacillati</taxon>
        <taxon>Actinomycetota</taxon>
        <taxon>Actinomycetes</taxon>
        <taxon>Pseudonocardiales</taxon>
        <taxon>Pseudonocardiaceae</taxon>
        <taxon>Kibdelosporangium</taxon>
    </lineage>
</organism>
<name>A0A0N9I0S4_9PSEU</name>
<feature type="domain" description="DUF1023" evidence="1">
    <location>
        <begin position="316"/>
        <end position="491"/>
    </location>
</feature>
<dbReference type="Proteomes" id="UP000063699">
    <property type="component" value="Chromosome"/>
</dbReference>
<gene>
    <name evidence="2" type="ORF">AOZ06_33685</name>
</gene>
<dbReference type="SUPFAM" id="SSF53474">
    <property type="entry name" value="alpha/beta-Hydrolases"/>
    <property type="match status" value="1"/>
</dbReference>
<accession>A0A0N9I0S4</accession>
<dbReference type="RefSeq" id="WP_054293077.1">
    <property type="nucleotide sequence ID" value="NZ_CP012752.1"/>
</dbReference>
<proteinExistence type="predicted"/>
<dbReference type="EMBL" id="CP012752">
    <property type="protein sequence ID" value="ALG11176.1"/>
    <property type="molecule type" value="Genomic_DNA"/>
</dbReference>
<dbReference type="KEGG" id="kphy:AOZ06_33685"/>
<dbReference type="AlphaFoldDB" id="A0A0N9I0S4"/>
<protein>
    <submittedName>
        <fullName evidence="2">Alpha/beta hydrolase</fullName>
    </submittedName>
</protein>
<dbReference type="InterPro" id="IPR029058">
    <property type="entry name" value="AB_hydrolase_fold"/>
</dbReference>
<dbReference type="InterPro" id="IPR010427">
    <property type="entry name" value="DUF1023"/>
</dbReference>
<reference evidence="2 3" key="1">
    <citation type="submission" date="2015-07" db="EMBL/GenBank/DDBJ databases">
        <title>Genome sequencing of Kibdelosporangium phytohabitans.</title>
        <authorList>
            <person name="Qin S."/>
            <person name="Xing K."/>
        </authorList>
    </citation>
    <scope>NUCLEOTIDE SEQUENCE [LARGE SCALE GENOMIC DNA]</scope>
    <source>
        <strain evidence="2 3">KLBMP1111</strain>
    </source>
</reference>
<evidence type="ECO:0000259" key="1">
    <source>
        <dbReference type="Pfam" id="PF06259"/>
    </source>
</evidence>
<evidence type="ECO:0000313" key="2">
    <source>
        <dbReference type="EMBL" id="ALG11176.1"/>
    </source>
</evidence>
<dbReference type="GO" id="GO:0016787">
    <property type="term" value="F:hydrolase activity"/>
    <property type="evidence" value="ECO:0007669"/>
    <property type="project" value="UniProtKB-KW"/>
</dbReference>
<keyword evidence="2" id="KW-0378">Hydrolase</keyword>
<keyword evidence="3" id="KW-1185">Reference proteome</keyword>